<dbReference type="Proteomes" id="UP000019335">
    <property type="component" value="Chromosome 17"/>
</dbReference>
<dbReference type="PANTHER" id="PTHR47698">
    <property type="entry name" value="FATTY-ACID-BINDING PROTEIN 3, CHLOROPLASTIC"/>
    <property type="match status" value="1"/>
</dbReference>
<dbReference type="SUPFAM" id="SSF54626">
    <property type="entry name" value="Chalcone isomerase"/>
    <property type="match status" value="1"/>
</dbReference>
<organism evidence="3 4">
    <name type="scientific">Nannochloropsis gaditana</name>
    <dbReference type="NCBI Taxonomy" id="72520"/>
    <lineage>
        <taxon>Eukaryota</taxon>
        <taxon>Sar</taxon>
        <taxon>Stramenopiles</taxon>
        <taxon>Ochrophyta</taxon>
        <taxon>Eustigmatophyceae</taxon>
        <taxon>Eustigmatales</taxon>
        <taxon>Monodopsidaceae</taxon>
        <taxon>Nannochloropsis</taxon>
    </lineage>
</organism>
<comment type="caution">
    <text evidence="3">The sequence shown here is derived from an EMBL/GenBank/DDBJ whole genome shotgun (WGS) entry which is preliminary data.</text>
</comment>
<dbReference type="InterPro" id="IPR016089">
    <property type="entry name" value="Chalcone_isomerase_bundle_sf"/>
</dbReference>
<evidence type="ECO:0000259" key="2">
    <source>
        <dbReference type="Pfam" id="PF16036"/>
    </source>
</evidence>
<dbReference type="InterPro" id="IPR036298">
    <property type="entry name" value="Chalcone_isomerase_sf"/>
</dbReference>
<dbReference type="GO" id="GO:0016872">
    <property type="term" value="F:intramolecular lyase activity"/>
    <property type="evidence" value="ECO:0007669"/>
    <property type="project" value="InterPro"/>
</dbReference>
<dbReference type="Pfam" id="PF16036">
    <property type="entry name" value="Chalcone_3"/>
    <property type="match status" value="1"/>
</dbReference>
<protein>
    <submittedName>
        <fullName evidence="3">Chalcone isomerase, subgroup</fullName>
    </submittedName>
</protein>
<dbReference type="EMBL" id="AZIL01001690">
    <property type="protein sequence ID" value="EWM23313.1"/>
    <property type="molecule type" value="Genomic_DNA"/>
</dbReference>
<gene>
    <name evidence="3" type="primary">CHI</name>
    <name evidence="3" type="ORF">Naga_100053g18</name>
</gene>
<feature type="chain" id="PRO_5004903601" evidence="1">
    <location>
        <begin position="21"/>
        <end position="221"/>
    </location>
</feature>
<evidence type="ECO:0000256" key="1">
    <source>
        <dbReference type="SAM" id="SignalP"/>
    </source>
</evidence>
<evidence type="ECO:0000313" key="3">
    <source>
        <dbReference type="EMBL" id="EWM23313.1"/>
    </source>
</evidence>
<dbReference type="Gene3D" id="1.10.890.20">
    <property type="match status" value="1"/>
</dbReference>
<sequence>MGRLSLACCVSALLALTTYAMIEPATKIKFEETISLPGSVAGLSLAGVGVRVKKLVGPLAVKVYGVGLYVDKGVAVRKLSKFKGHKAGSKALFDALETGNFDKIVLLKMARKVGAATLVNALAESVKPRLGKGSEAALLQFQDVLLAGLKGGEAETGKQFGFGIQGGSKLIVTINGKKQGEIASGPLAQALLKTYLDNNAVSKDMKESVAQGLLTWINLVK</sequence>
<keyword evidence="1" id="KW-0732">Signal</keyword>
<proteinExistence type="predicted"/>
<dbReference type="AlphaFoldDB" id="W7TIJ2"/>
<dbReference type="PANTHER" id="PTHR47698:SF2">
    <property type="entry name" value="FATTY-ACID-BINDING PROTEIN 3, CHLOROPLASTIC"/>
    <property type="match status" value="1"/>
</dbReference>
<dbReference type="InterPro" id="IPR016088">
    <property type="entry name" value="Chalcone_isomerase_3-sand"/>
</dbReference>
<evidence type="ECO:0000313" key="4">
    <source>
        <dbReference type="Proteomes" id="UP000019335"/>
    </source>
</evidence>
<dbReference type="Gene3D" id="3.50.70.10">
    <property type="match status" value="1"/>
</dbReference>
<dbReference type="InterPro" id="IPR016087">
    <property type="entry name" value="Chalcone_isomerase"/>
</dbReference>
<accession>W7TIJ2</accession>
<dbReference type="OrthoDB" id="18193at2759"/>
<feature type="domain" description="Chalcone isomerase" evidence="2">
    <location>
        <begin position="27"/>
        <end position="207"/>
    </location>
</feature>
<keyword evidence="4" id="KW-1185">Reference proteome</keyword>
<feature type="signal peptide" evidence="1">
    <location>
        <begin position="1"/>
        <end position="20"/>
    </location>
</feature>
<reference evidence="3 4" key="1">
    <citation type="journal article" date="2014" name="Mol. Plant">
        <title>Chromosome Scale Genome Assembly and Transcriptome Profiling of Nannochloropsis gaditana in Nitrogen Depletion.</title>
        <authorList>
            <person name="Corteggiani Carpinelli E."/>
            <person name="Telatin A."/>
            <person name="Vitulo N."/>
            <person name="Forcato C."/>
            <person name="D'Angelo M."/>
            <person name="Schiavon R."/>
            <person name="Vezzi A."/>
            <person name="Giacometti G.M."/>
            <person name="Morosinotto T."/>
            <person name="Valle G."/>
        </authorList>
    </citation>
    <scope>NUCLEOTIDE SEQUENCE [LARGE SCALE GENOMIC DNA]</scope>
    <source>
        <strain evidence="3 4">B-31</strain>
    </source>
</reference>
<name>W7TIJ2_9STRA</name>
<keyword evidence="3" id="KW-0413">Isomerase</keyword>